<evidence type="ECO:0000313" key="2">
    <source>
        <dbReference type="EMBL" id="MDQ7876561.1"/>
    </source>
</evidence>
<feature type="region of interest" description="Disordered" evidence="1">
    <location>
        <begin position="1"/>
        <end position="55"/>
    </location>
</feature>
<name>A0ABU0YW53_9MICO</name>
<dbReference type="RefSeq" id="WP_308865962.1">
    <property type="nucleotide sequence ID" value="NZ_JAVFWO010000001.1"/>
</dbReference>
<feature type="region of interest" description="Disordered" evidence="1">
    <location>
        <begin position="186"/>
        <end position="209"/>
    </location>
</feature>
<dbReference type="EMBL" id="JAVFWO010000001">
    <property type="protein sequence ID" value="MDQ7876561.1"/>
    <property type="molecule type" value="Genomic_DNA"/>
</dbReference>
<feature type="region of interest" description="Disordered" evidence="1">
    <location>
        <begin position="514"/>
        <end position="537"/>
    </location>
</feature>
<evidence type="ECO:0000256" key="1">
    <source>
        <dbReference type="SAM" id="MobiDB-lite"/>
    </source>
</evidence>
<evidence type="ECO:0000313" key="3">
    <source>
        <dbReference type="Proteomes" id="UP001235133"/>
    </source>
</evidence>
<reference evidence="2 3" key="1">
    <citation type="submission" date="2023-08" db="EMBL/GenBank/DDBJ databases">
        <title>Microbacterium psychrotolerans sp. nov., a psychrotolerant bacterium isolated from soil in Heilongjiang Province, China.</title>
        <authorList>
            <person name="An P."/>
            <person name="Zhao D."/>
            <person name="Xiang H."/>
        </authorList>
    </citation>
    <scope>NUCLEOTIDE SEQUENCE [LARGE SCALE GENOMIC DNA]</scope>
    <source>
        <strain evidence="2 3">QXD-8</strain>
    </source>
</reference>
<comment type="caution">
    <text evidence="2">The sequence shown here is derived from an EMBL/GenBank/DDBJ whole genome shotgun (WGS) entry which is preliminary data.</text>
</comment>
<dbReference type="Gene3D" id="3.40.50.300">
    <property type="entry name" value="P-loop containing nucleotide triphosphate hydrolases"/>
    <property type="match status" value="2"/>
</dbReference>
<protein>
    <recommendedName>
        <fullName evidence="4">ATP-binding protein</fullName>
    </recommendedName>
</protein>
<dbReference type="SUPFAM" id="SSF52540">
    <property type="entry name" value="P-loop containing nucleoside triphosphate hydrolases"/>
    <property type="match status" value="1"/>
</dbReference>
<gene>
    <name evidence="2" type="ORF">Q9R08_01085</name>
</gene>
<keyword evidence="3" id="KW-1185">Reference proteome</keyword>
<proteinExistence type="predicted"/>
<dbReference type="InterPro" id="IPR027417">
    <property type="entry name" value="P-loop_NTPase"/>
</dbReference>
<dbReference type="Proteomes" id="UP001235133">
    <property type="component" value="Unassembled WGS sequence"/>
</dbReference>
<accession>A0ABU0YW53</accession>
<feature type="compositionally biased region" description="Basic and acidic residues" evidence="1">
    <location>
        <begin position="196"/>
        <end position="209"/>
    </location>
</feature>
<sequence>MTRHAATFTPTGLTRREKHDLQKQITQARTESRPAGSSRRDRSLPEPAVPGPFGPGITQRGYWNLAKAWIPAHQATSQHIAGIYPFVADSGLGHRGPILGVDLNADALWHFSPWEAYVDSTERGTFSTNILVLGAYRGGKSATVKTLVTRSVAFGHQVVVPSDPKGEWVTVAEAIPGGRVIRLGGGTGTRLNPLDRGPRRTGTSDEQHEQMVKQRRIGTLIALIEMTLGNRLTAVEHAAILDALESCITRTGDRPTLRGVYGELGRLAGETDAAFRAAEGAIQPRFVLRRFVEGDLSGLFEDESTVEFDQDAPIVVTDTSELFARGDLAAQLTQVCSTAWIQAVISDRAARRTRYVVREEGWRDMTSLSSLQMFQQWLKLSRHYGISNIVILHKMGDLDAVGDDGSLERSLAYSIVGDIENKFIFRVNHQEQAALRTRLNLPAPHVEMARQLRKGEFLAYVGQYSYLVDCFATSTPWEYELFATDDAVNPADLDDATLRVLAPDELDALWPQPATERTEESVDGWLQPGARDLTEEL</sequence>
<organism evidence="2 3">
    <name type="scientific">Microbacterium psychrotolerans</name>
    <dbReference type="NCBI Taxonomy" id="3068321"/>
    <lineage>
        <taxon>Bacteria</taxon>
        <taxon>Bacillati</taxon>
        <taxon>Actinomycetota</taxon>
        <taxon>Actinomycetes</taxon>
        <taxon>Micrococcales</taxon>
        <taxon>Microbacteriaceae</taxon>
        <taxon>Microbacterium</taxon>
    </lineage>
</organism>
<evidence type="ECO:0008006" key="4">
    <source>
        <dbReference type="Google" id="ProtNLM"/>
    </source>
</evidence>